<name>A0A5J5GDZ7_9BACL</name>
<sequence length="283" mass="31903">MFLKKTVTLLGATALLLGGCGNSGSNSKDVWRFEGFDDFIARAKWAPKEKLSLDILAVASTSDDIVHDKKWLYYVKDDDGSIRKIKYNPNKAIHVKVNEENFTSKKDKKEYSLADTEALQRELGEADEIMVYSEGADELAMGKDTLYFIDDEDYYLFSIKTDGTNLTKLVDNDTIFDVAVEGDSVVYTNYDGIFVMDQDGGNKRQLTDDSADWLQTGNGWVYYSDTMEDDPVISRIKLDGSGKDEVLSGDFSEEQVAGDWIYFVRDDETYRSKGDGSKIEKLK</sequence>
<dbReference type="Proteomes" id="UP000367750">
    <property type="component" value="Unassembled WGS sequence"/>
</dbReference>
<dbReference type="InterPro" id="IPR053369">
    <property type="entry name" value="SrfA-induced_signal"/>
</dbReference>
<dbReference type="AlphaFoldDB" id="A0A5J5GDZ7"/>
<dbReference type="InterPro" id="IPR032485">
    <property type="entry name" value="LRP1-like_beta_prop"/>
</dbReference>
<dbReference type="Gene3D" id="2.120.10.30">
    <property type="entry name" value="TolB, C-terminal domain"/>
    <property type="match status" value="1"/>
</dbReference>
<comment type="caution">
    <text evidence="2">The sequence shown here is derived from an EMBL/GenBank/DDBJ whole genome shotgun (WGS) entry which is preliminary data.</text>
</comment>
<dbReference type="SUPFAM" id="SSF82171">
    <property type="entry name" value="DPP6 N-terminal domain-like"/>
    <property type="match status" value="1"/>
</dbReference>
<gene>
    <name evidence="2" type="ORF">F4V43_04885</name>
</gene>
<dbReference type="PROSITE" id="PS51257">
    <property type="entry name" value="PROKAR_LIPOPROTEIN"/>
    <property type="match status" value="1"/>
</dbReference>
<protein>
    <submittedName>
        <fullName evidence="2">DUF5050 domain-containing protein</fullName>
    </submittedName>
</protein>
<keyword evidence="3" id="KW-1185">Reference proteome</keyword>
<dbReference type="Pfam" id="PF16472">
    <property type="entry name" value="DUF5050"/>
    <property type="match status" value="1"/>
</dbReference>
<reference evidence="2 3" key="1">
    <citation type="submission" date="2019-09" db="EMBL/GenBank/DDBJ databases">
        <title>Bacillus ochoae sp. nov., Paenibacillus whitsoniae sp. nov., Paenibacillus spiritus sp. nov. Isolated from the Mars Exploration Rover during spacecraft assembly.</title>
        <authorList>
            <person name="Seuylemezian A."/>
            <person name="Vaishampayan P."/>
        </authorList>
    </citation>
    <scope>NUCLEOTIDE SEQUENCE [LARGE SCALE GENOMIC DNA]</scope>
    <source>
        <strain evidence="2 3">MER_111</strain>
    </source>
</reference>
<dbReference type="PANTHER" id="PTHR32256:SF17">
    <property type="entry name" value="EGF-LIKE DOMAIN-CONTAINING PROTEIN"/>
    <property type="match status" value="1"/>
</dbReference>
<dbReference type="EMBL" id="VYKK01000005">
    <property type="protein sequence ID" value="KAA9006301.1"/>
    <property type="molecule type" value="Genomic_DNA"/>
</dbReference>
<feature type="domain" description="Prolow-density lipoprotein receptor-related protein 1-like beta-propeller" evidence="1">
    <location>
        <begin position="67"/>
        <end position="268"/>
    </location>
</feature>
<dbReference type="PANTHER" id="PTHR32256">
    <property type="match status" value="1"/>
</dbReference>
<evidence type="ECO:0000259" key="1">
    <source>
        <dbReference type="Pfam" id="PF16472"/>
    </source>
</evidence>
<proteinExistence type="predicted"/>
<accession>A0A5J5GDZ7</accession>
<dbReference type="OrthoDB" id="1889751at2"/>
<evidence type="ECO:0000313" key="2">
    <source>
        <dbReference type="EMBL" id="KAA9006301.1"/>
    </source>
</evidence>
<organism evidence="2 3">
    <name type="scientific">Paenibacillus spiritus</name>
    <dbReference type="NCBI Taxonomy" id="2496557"/>
    <lineage>
        <taxon>Bacteria</taxon>
        <taxon>Bacillati</taxon>
        <taxon>Bacillota</taxon>
        <taxon>Bacilli</taxon>
        <taxon>Bacillales</taxon>
        <taxon>Paenibacillaceae</taxon>
        <taxon>Paenibacillus</taxon>
    </lineage>
</organism>
<evidence type="ECO:0000313" key="3">
    <source>
        <dbReference type="Proteomes" id="UP000367750"/>
    </source>
</evidence>
<dbReference type="InterPro" id="IPR011042">
    <property type="entry name" value="6-blade_b-propeller_TolB-like"/>
</dbReference>